<feature type="compositionally biased region" description="Low complexity" evidence="1">
    <location>
        <begin position="129"/>
        <end position="147"/>
    </location>
</feature>
<keyword evidence="2" id="KW-0732">Signal</keyword>
<dbReference type="KEGG" id="mrr:Moror_1768"/>
<accession>V2XI02</accession>
<dbReference type="STRING" id="1381753.V2XI02"/>
<keyword evidence="4" id="KW-1185">Reference proteome</keyword>
<evidence type="ECO:0000256" key="1">
    <source>
        <dbReference type="SAM" id="MobiDB-lite"/>
    </source>
</evidence>
<comment type="caution">
    <text evidence="3">The sequence shown here is derived from an EMBL/GenBank/DDBJ whole genome shotgun (WGS) entry which is preliminary data.</text>
</comment>
<proteinExistence type="predicted"/>
<dbReference type="HOGENOM" id="CLU_080230_0_0_1"/>
<dbReference type="OrthoDB" id="3250770at2759"/>
<evidence type="ECO:0000313" key="3">
    <source>
        <dbReference type="EMBL" id="ESK93357.1"/>
    </source>
</evidence>
<protein>
    <submittedName>
        <fullName evidence="3">Uncharacterized protein</fullName>
    </submittedName>
</protein>
<sequence length="273" mass="29998">MTAFLNLLLFLLASGSFARVYITQPFAETVWSAGKPAEMTWIDDGDSPHIWDLKMKGKAVGDLYCFEGPEKELEIYIASVPIKALKDGFAVFILPDACSFTYCGYKYDYEMRIISNNLTSYSHPFTITNTECSPRSSSSESTNRLPSKSSKAFAEQDVDGDYLDTPPTSLSESLTSTSSSSVTSSSSLHSVPQATTVSGPSNTMHSMQQSTASTVYADPLQTPGQQASFGIQDHRNAASSRSKMNGRWMDFEKIKFRLIFIVWPALVGISMAM</sequence>
<reference evidence="3 4" key="1">
    <citation type="journal article" date="2014" name="BMC Genomics">
        <title>Genome and secretome analysis of the hemibiotrophic fungal pathogen, Moniliophthora roreri, which causes frosty pod rot disease of cacao: mechanisms of the biotrophic and necrotrophic phases.</title>
        <authorList>
            <person name="Meinhardt L.W."/>
            <person name="Costa G.G.L."/>
            <person name="Thomazella D.P.T."/>
            <person name="Teixeira P.J.P.L."/>
            <person name="Carazzolle M.F."/>
            <person name="Schuster S.C."/>
            <person name="Carlson J.E."/>
            <person name="Guiltinan M.J."/>
            <person name="Mieczkowski P."/>
            <person name="Farmer A."/>
            <person name="Ramaraj T."/>
            <person name="Crozier J."/>
            <person name="Davis R.E."/>
            <person name="Shao J."/>
            <person name="Melnick R.L."/>
            <person name="Pereira G.A.G."/>
            <person name="Bailey B.A."/>
        </authorList>
    </citation>
    <scope>NUCLEOTIDE SEQUENCE [LARGE SCALE GENOMIC DNA]</scope>
    <source>
        <strain evidence="3 4">MCA 2997</strain>
    </source>
</reference>
<feature type="chain" id="PRO_5004712522" evidence="2">
    <location>
        <begin position="19"/>
        <end position="273"/>
    </location>
</feature>
<organism evidence="3 4">
    <name type="scientific">Moniliophthora roreri (strain MCA 2997)</name>
    <name type="common">Cocoa frosty pod rot fungus</name>
    <name type="synonym">Crinipellis roreri</name>
    <dbReference type="NCBI Taxonomy" id="1381753"/>
    <lineage>
        <taxon>Eukaryota</taxon>
        <taxon>Fungi</taxon>
        <taxon>Dikarya</taxon>
        <taxon>Basidiomycota</taxon>
        <taxon>Agaricomycotina</taxon>
        <taxon>Agaricomycetes</taxon>
        <taxon>Agaricomycetidae</taxon>
        <taxon>Agaricales</taxon>
        <taxon>Marasmiineae</taxon>
        <taxon>Marasmiaceae</taxon>
        <taxon>Moniliophthora</taxon>
    </lineage>
</organism>
<evidence type="ECO:0000313" key="4">
    <source>
        <dbReference type="Proteomes" id="UP000017559"/>
    </source>
</evidence>
<dbReference type="Proteomes" id="UP000017559">
    <property type="component" value="Unassembled WGS sequence"/>
</dbReference>
<feature type="region of interest" description="Disordered" evidence="1">
    <location>
        <begin position="129"/>
        <end position="241"/>
    </location>
</feature>
<evidence type="ECO:0000256" key="2">
    <source>
        <dbReference type="SAM" id="SignalP"/>
    </source>
</evidence>
<name>V2XI02_MONRO</name>
<feature type="compositionally biased region" description="Polar residues" evidence="1">
    <location>
        <begin position="192"/>
        <end position="214"/>
    </location>
</feature>
<dbReference type="EMBL" id="AWSO01000201">
    <property type="protein sequence ID" value="ESK93357.1"/>
    <property type="molecule type" value="Genomic_DNA"/>
</dbReference>
<gene>
    <name evidence="3" type="ORF">Moror_1768</name>
</gene>
<dbReference type="AlphaFoldDB" id="V2XI02"/>
<feature type="signal peptide" evidence="2">
    <location>
        <begin position="1"/>
        <end position="18"/>
    </location>
</feature>
<feature type="compositionally biased region" description="Low complexity" evidence="1">
    <location>
        <begin position="168"/>
        <end position="190"/>
    </location>
</feature>